<comment type="caution">
    <text evidence="11">The sequence shown here is derived from an EMBL/GenBank/DDBJ whole genome shotgun (WGS) entry which is preliminary data.</text>
</comment>
<evidence type="ECO:0000259" key="9">
    <source>
        <dbReference type="PROSITE" id="PS50109"/>
    </source>
</evidence>
<evidence type="ECO:0000256" key="5">
    <source>
        <dbReference type="ARBA" id="ARBA00022679"/>
    </source>
</evidence>
<evidence type="ECO:0000313" key="12">
    <source>
        <dbReference type="Proteomes" id="UP001576776"/>
    </source>
</evidence>
<dbReference type="PANTHER" id="PTHR43065">
    <property type="entry name" value="SENSOR HISTIDINE KINASE"/>
    <property type="match status" value="1"/>
</dbReference>
<dbReference type="GO" id="GO:0005524">
    <property type="term" value="F:ATP binding"/>
    <property type="evidence" value="ECO:0007669"/>
    <property type="project" value="UniProtKB-KW"/>
</dbReference>
<dbReference type="Gene3D" id="1.10.287.130">
    <property type="match status" value="1"/>
</dbReference>
<dbReference type="InterPro" id="IPR003594">
    <property type="entry name" value="HATPase_dom"/>
</dbReference>
<dbReference type="InterPro" id="IPR005467">
    <property type="entry name" value="His_kinase_dom"/>
</dbReference>
<keyword evidence="11" id="KW-0067">ATP-binding</keyword>
<dbReference type="Gene3D" id="3.30.565.10">
    <property type="entry name" value="Histidine kinase-like ATPase, C-terminal domain"/>
    <property type="match status" value="1"/>
</dbReference>
<dbReference type="PROSITE" id="PS50109">
    <property type="entry name" value="HIS_KIN"/>
    <property type="match status" value="1"/>
</dbReference>
<evidence type="ECO:0000256" key="6">
    <source>
        <dbReference type="ARBA" id="ARBA00022777"/>
    </source>
</evidence>
<protein>
    <recommendedName>
        <fullName evidence="3">histidine kinase</fullName>
        <ecNumber evidence="3">2.7.13.3</ecNumber>
    </recommendedName>
</protein>
<evidence type="ECO:0000256" key="3">
    <source>
        <dbReference type="ARBA" id="ARBA00012438"/>
    </source>
</evidence>
<comment type="subcellular location">
    <subcellularLocation>
        <location evidence="2">Membrane</location>
    </subcellularLocation>
</comment>
<dbReference type="RefSeq" id="WP_413258694.1">
    <property type="nucleotide sequence ID" value="NZ_JBHFNS010000070.1"/>
</dbReference>
<keyword evidence="11" id="KW-0547">Nucleotide-binding</keyword>
<feature type="domain" description="Histidine kinase" evidence="9">
    <location>
        <begin position="293"/>
        <end position="551"/>
    </location>
</feature>
<feature type="transmembrane region" description="Helical" evidence="8">
    <location>
        <begin position="6"/>
        <end position="28"/>
    </location>
</feature>
<dbReference type="InterPro" id="IPR036097">
    <property type="entry name" value="HisK_dim/P_sf"/>
</dbReference>
<dbReference type="PANTHER" id="PTHR43065:SF50">
    <property type="entry name" value="HISTIDINE KINASE"/>
    <property type="match status" value="1"/>
</dbReference>
<accession>A0ABV4YEE6</accession>
<keyword evidence="12" id="KW-1185">Reference proteome</keyword>
<keyword evidence="5" id="KW-0808">Transferase</keyword>
<evidence type="ECO:0000259" key="10">
    <source>
        <dbReference type="PROSITE" id="PS50885"/>
    </source>
</evidence>
<keyword evidence="4" id="KW-0597">Phosphoprotein</keyword>
<dbReference type="SMART" id="SM00387">
    <property type="entry name" value="HATPase_c"/>
    <property type="match status" value="1"/>
</dbReference>
<keyword evidence="6" id="KW-0418">Kinase</keyword>
<dbReference type="SUPFAM" id="SSF55874">
    <property type="entry name" value="ATPase domain of HSP90 chaperone/DNA topoisomerase II/histidine kinase"/>
    <property type="match status" value="1"/>
</dbReference>
<keyword evidence="8" id="KW-1133">Transmembrane helix</keyword>
<comment type="catalytic activity">
    <reaction evidence="1">
        <text>ATP + protein L-histidine = ADP + protein N-phospho-L-histidine.</text>
        <dbReference type="EC" id="2.7.13.3"/>
    </reaction>
</comment>
<reference evidence="11 12" key="1">
    <citation type="submission" date="2024-09" db="EMBL/GenBank/DDBJ databases">
        <title>Floridaenema gen nov. (Aerosakkonemataceae, Aerosakkonematales ord. nov., Cyanobacteria) from benthic tropical and subtropical fresh waters, with the description of four new species.</title>
        <authorList>
            <person name="Moretto J.A."/>
            <person name="Berthold D.E."/>
            <person name="Lefler F.W."/>
            <person name="Huang I.-S."/>
            <person name="Laughinghouse H. IV."/>
        </authorList>
    </citation>
    <scope>NUCLEOTIDE SEQUENCE [LARGE SCALE GENOMIC DNA]</scope>
    <source>
        <strain evidence="11 12">BLCC-F154</strain>
    </source>
</reference>
<dbReference type="CDD" id="cd06225">
    <property type="entry name" value="HAMP"/>
    <property type="match status" value="1"/>
</dbReference>
<dbReference type="InterPro" id="IPR004358">
    <property type="entry name" value="Sig_transdc_His_kin-like_C"/>
</dbReference>
<dbReference type="InterPro" id="IPR003660">
    <property type="entry name" value="HAMP_dom"/>
</dbReference>
<dbReference type="CDD" id="cd00082">
    <property type="entry name" value="HisKA"/>
    <property type="match status" value="1"/>
</dbReference>
<feature type="transmembrane region" description="Helical" evidence="8">
    <location>
        <begin position="195"/>
        <end position="213"/>
    </location>
</feature>
<dbReference type="PRINTS" id="PR00344">
    <property type="entry name" value="BCTRLSENSOR"/>
</dbReference>
<dbReference type="Pfam" id="PF02518">
    <property type="entry name" value="HATPase_c"/>
    <property type="match status" value="1"/>
</dbReference>
<evidence type="ECO:0000256" key="1">
    <source>
        <dbReference type="ARBA" id="ARBA00000085"/>
    </source>
</evidence>
<name>A0ABV4YEE6_9CYAN</name>
<organism evidence="11 12">
    <name type="scientific">Floridaenema fluviatile BLCC-F154</name>
    <dbReference type="NCBI Taxonomy" id="3153640"/>
    <lineage>
        <taxon>Bacteria</taxon>
        <taxon>Bacillati</taxon>
        <taxon>Cyanobacteriota</taxon>
        <taxon>Cyanophyceae</taxon>
        <taxon>Oscillatoriophycideae</taxon>
        <taxon>Aerosakkonematales</taxon>
        <taxon>Aerosakkonemataceae</taxon>
        <taxon>Floridanema</taxon>
        <taxon>Floridanema fluviatile</taxon>
    </lineage>
</organism>
<proteinExistence type="predicted"/>
<feature type="domain" description="HAMP" evidence="10">
    <location>
        <begin position="216"/>
        <end position="269"/>
    </location>
</feature>
<dbReference type="EMBL" id="JBHFNS010000070">
    <property type="protein sequence ID" value="MFB2937206.1"/>
    <property type="molecule type" value="Genomic_DNA"/>
</dbReference>
<dbReference type="EC" id="2.7.13.3" evidence="3"/>
<keyword evidence="7" id="KW-0902">Two-component regulatory system</keyword>
<gene>
    <name evidence="11" type="ORF">ACE1B6_18320</name>
</gene>
<dbReference type="SMART" id="SM00304">
    <property type="entry name" value="HAMP"/>
    <property type="match status" value="1"/>
</dbReference>
<keyword evidence="8" id="KW-0812">Transmembrane</keyword>
<dbReference type="InterPro" id="IPR036890">
    <property type="entry name" value="HATPase_C_sf"/>
</dbReference>
<evidence type="ECO:0000256" key="2">
    <source>
        <dbReference type="ARBA" id="ARBA00004370"/>
    </source>
</evidence>
<dbReference type="PROSITE" id="PS50885">
    <property type="entry name" value="HAMP"/>
    <property type="match status" value="1"/>
</dbReference>
<evidence type="ECO:0000256" key="7">
    <source>
        <dbReference type="ARBA" id="ARBA00023012"/>
    </source>
</evidence>
<dbReference type="InterPro" id="IPR003661">
    <property type="entry name" value="HisK_dim/P_dom"/>
</dbReference>
<keyword evidence="8" id="KW-0472">Membrane</keyword>
<dbReference type="SUPFAM" id="SSF158472">
    <property type="entry name" value="HAMP domain-like"/>
    <property type="match status" value="1"/>
</dbReference>
<dbReference type="Gene3D" id="6.10.340.10">
    <property type="match status" value="1"/>
</dbReference>
<evidence type="ECO:0000313" key="11">
    <source>
        <dbReference type="EMBL" id="MFB2937206.1"/>
    </source>
</evidence>
<dbReference type="Proteomes" id="UP001576776">
    <property type="component" value="Unassembled WGS sequence"/>
</dbReference>
<evidence type="ECO:0000256" key="4">
    <source>
        <dbReference type="ARBA" id="ARBA00022553"/>
    </source>
</evidence>
<dbReference type="SUPFAM" id="SSF47384">
    <property type="entry name" value="Homodimeric domain of signal transducing histidine kinase"/>
    <property type="match status" value="1"/>
</dbReference>
<evidence type="ECO:0000256" key="8">
    <source>
        <dbReference type="SAM" id="Phobius"/>
    </source>
</evidence>
<dbReference type="Pfam" id="PF00672">
    <property type="entry name" value="HAMP"/>
    <property type="match status" value="1"/>
</dbReference>
<sequence length="566" mass="63543">MVRTKIILGYALAVSIPVIGALAGLMVGNHYQEEATKKLTTTYHEQKLLNNLQVTILKNRPAKELAPFVENSEAFQQASDKMLARVSYLQMLVSQLEVAKTRAVINFNPQLQEYQKTLATFSQDLEMIVQKSQLFQESNNKDFLEQHILELVKSGSFAQLIQFADRIDRVTVEVDKDILIAQNAKQQAEILRMQIMLASLIASVIAASLLAFFTSRAISRPLESIGNVAQQVTRDGNTNLRATVFTNDEMGTLANALNQLIEWIATYTQELKDTQIHLVQAEKMSSLGQLVAGVAHEINNPVNFIHGNISHIDVYIQDLLRVIEAYQSHYPNSPATLQELLDDIELDFISKDLIKILQSMKVGTDRIRQIVLSLRNFSRLDESEFKAVDLHEGIDNTLLILQHRLQAKSEVAIAQVVKDYNHLPLVECYPGQLNQVFMNLLVNAIDTLEERRQQQRKDNQPIQPGTIWISTQLMPENQVRITIADNGLGMSETVKSRIFDPFFTTKLAGKGTGLGLSISYQIITEKHNGKIWCDSTPENGTKFVLEIPVCQLTKRNVESHLASAGG</sequence>